<dbReference type="InterPro" id="IPR005123">
    <property type="entry name" value="Oxoglu/Fe-dep_dioxygenase_dom"/>
</dbReference>
<proteinExistence type="inferred from homology"/>
<protein>
    <submittedName>
        <fullName evidence="4">2OG-Fe(II) oxygenase superfamily protein</fullName>
    </submittedName>
</protein>
<dbReference type="GO" id="GO:0046872">
    <property type="term" value="F:metal ion binding"/>
    <property type="evidence" value="ECO:0007669"/>
    <property type="project" value="UniProtKB-KW"/>
</dbReference>
<evidence type="ECO:0000256" key="1">
    <source>
        <dbReference type="ARBA" id="ARBA00008056"/>
    </source>
</evidence>
<keyword evidence="2" id="KW-0479">Metal-binding</keyword>
<dbReference type="Proteomes" id="UP000070501">
    <property type="component" value="Unassembled WGS sequence"/>
</dbReference>
<reference evidence="5" key="1">
    <citation type="submission" date="2016-02" db="EMBL/GenBank/DDBJ databases">
        <title>Draft genome sequence of Microdochium bolleyi, a fungal endophyte of beachgrass.</title>
        <authorList>
            <consortium name="DOE Joint Genome Institute"/>
            <person name="David A.S."/>
            <person name="May G."/>
            <person name="Haridas S."/>
            <person name="Lim J."/>
            <person name="Wang M."/>
            <person name="Labutti K."/>
            <person name="Lipzen A."/>
            <person name="Barry K."/>
            <person name="Grigoriev I.V."/>
        </authorList>
    </citation>
    <scope>NUCLEOTIDE SEQUENCE [LARGE SCALE GENOMIC DNA]</scope>
    <source>
        <strain evidence="5">J235TASD1</strain>
    </source>
</reference>
<dbReference type="OrthoDB" id="288590at2759"/>
<name>A0A136J6F4_9PEZI</name>
<accession>A0A136J6F4</accession>
<dbReference type="EMBL" id="KQ964248">
    <property type="protein sequence ID" value="KXJ92765.1"/>
    <property type="molecule type" value="Genomic_DNA"/>
</dbReference>
<dbReference type="Pfam" id="PF14226">
    <property type="entry name" value="DIOX_N"/>
    <property type="match status" value="1"/>
</dbReference>
<dbReference type="GO" id="GO:0044283">
    <property type="term" value="P:small molecule biosynthetic process"/>
    <property type="evidence" value="ECO:0007669"/>
    <property type="project" value="UniProtKB-ARBA"/>
</dbReference>
<keyword evidence="5" id="KW-1185">Reference proteome</keyword>
<dbReference type="InterPro" id="IPR044861">
    <property type="entry name" value="IPNS-like_FE2OG_OXY"/>
</dbReference>
<gene>
    <name evidence="4" type="ORF">Micbo1qcDRAFT_160574</name>
</gene>
<organism evidence="4 5">
    <name type="scientific">Microdochium bolleyi</name>
    <dbReference type="NCBI Taxonomy" id="196109"/>
    <lineage>
        <taxon>Eukaryota</taxon>
        <taxon>Fungi</taxon>
        <taxon>Dikarya</taxon>
        <taxon>Ascomycota</taxon>
        <taxon>Pezizomycotina</taxon>
        <taxon>Sordariomycetes</taxon>
        <taxon>Xylariomycetidae</taxon>
        <taxon>Xylariales</taxon>
        <taxon>Microdochiaceae</taxon>
        <taxon>Microdochium</taxon>
    </lineage>
</organism>
<dbReference type="Pfam" id="PF03171">
    <property type="entry name" value="2OG-FeII_Oxy"/>
    <property type="match status" value="1"/>
</dbReference>
<keyword evidence="2" id="KW-0408">Iron</keyword>
<comment type="similarity">
    <text evidence="1 2">Belongs to the iron/ascorbate-dependent oxidoreductase family.</text>
</comment>
<evidence type="ECO:0000313" key="4">
    <source>
        <dbReference type="EMBL" id="KXJ92765.1"/>
    </source>
</evidence>
<feature type="domain" description="Fe2OG dioxygenase" evidence="3">
    <location>
        <begin position="166"/>
        <end position="289"/>
    </location>
</feature>
<dbReference type="Gene3D" id="2.60.120.330">
    <property type="entry name" value="B-lactam Antibiotic, Isopenicillin N Synthase, Chain"/>
    <property type="match status" value="1"/>
</dbReference>
<dbReference type="InterPro" id="IPR026992">
    <property type="entry name" value="DIOX_N"/>
</dbReference>
<evidence type="ECO:0000313" key="5">
    <source>
        <dbReference type="Proteomes" id="UP000070501"/>
    </source>
</evidence>
<dbReference type="FunFam" id="2.60.120.330:FF:000051">
    <property type="entry name" value="Clavaminate synthase-like protein"/>
    <property type="match status" value="1"/>
</dbReference>
<dbReference type="AlphaFoldDB" id="A0A136J6F4"/>
<dbReference type="STRING" id="196109.A0A136J6F4"/>
<dbReference type="PROSITE" id="PS51471">
    <property type="entry name" value="FE2OG_OXY"/>
    <property type="match status" value="1"/>
</dbReference>
<dbReference type="InterPro" id="IPR050231">
    <property type="entry name" value="Iron_ascorbate_oxido_reductase"/>
</dbReference>
<dbReference type="SUPFAM" id="SSF51197">
    <property type="entry name" value="Clavaminate synthase-like"/>
    <property type="match status" value="1"/>
</dbReference>
<dbReference type="GO" id="GO:0016491">
    <property type="term" value="F:oxidoreductase activity"/>
    <property type="evidence" value="ECO:0007669"/>
    <property type="project" value="UniProtKB-KW"/>
</dbReference>
<keyword evidence="2" id="KW-0560">Oxidoreductase</keyword>
<dbReference type="InterPro" id="IPR027443">
    <property type="entry name" value="IPNS-like_sf"/>
</dbReference>
<evidence type="ECO:0000259" key="3">
    <source>
        <dbReference type="PROSITE" id="PS51471"/>
    </source>
</evidence>
<sequence length="348" mass="37971">MAVNAQIPIIDISVDGADQVDVARRLVDAAAEHGFIYIRNTGQDISADRIQRAFELARTLFASPVEDKQRCSIQKNNQGWSGMHSETLDPKSQRVGDFKEAFNFGSFKDGRATQPVPASMDAHQEELAAFRNACHTLCRKLLLLFGIGLEVSPPDFFTSAHNPDAESGTILRFLRYPPPTETPDAQADDVRAGAHSDYGSVTLLFRIPGQAGLEVLTPSNTWAPVPVTPQGTENDPSPPILVNIGDLLSYWTNGLLRSTVHRVSFSPGQAATGESSVDPRYTLVFFCHPAHDTPLVPVPSERVRSFAGVSSQAKEGNPYAERKVVTAAEHLQMRLQASYADLYKDNAA</sequence>
<dbReference type="PANTHER" id="PTHR47990">
    <property type="entry name" value="2-OXOGLUTARATE (2OG) AND FE(II)-DEPENDENT OXYGENASE SUPERFAMILY PROTEIN-RELATED"/>
    <property type="match status" value="1"/>
</dbReference>
<evidence type="ECO:0000256" key="2">
    <source>
        <dbReference type="RuleBase" id="RU003682"/>
    </source>
</evidence>
<dbReference type="InParanoid" id="A0A136J6F4"/>